<evidence type="ECO:0000256" key="4">
    <source>
        <dbReference type="ARBA" id="ARBA00022833"/>
    </source>
</evidence>
<protein>
    <recommendedName>
        <fullName evidence="7">Fibronectin type-III domain-containing protein</fullName>
    </recommendedName>
</protein>
<gene>
    <name evidence="8" type="ORF">U9M48_041915</name>
</gene>
<keyword evidence="4" id="KW-0862">Zinc</keyword>
<evidence type="ECO:0000256" key="2">
    <source>
        <dbReference type="ARBA" id="ARBA00022723"/>
    </source>
</evidence>
<dbReference type="Pfam" id="PF07227">
    <property type="entry name" value="PHD_Oberon"/>
    <property type="match status" value="1"/>
</dbReference>
<dbReference type="PANTHER" id="PTHR46286">
    <property type="entry name" value="VIN3-LIKE PROTEIN 2-RELATED"/>
    <property type="match status" value="1"/>
</dbReference>
<evidence type="ECO:0000256" key="6">
    <source>
        <dbReference type="SAM" id="MobiDB-lite"/>
    </source>
</evidence>
<dbReference type="InterPro" id="IPR044514">
    <property type="entry name" value="VIN3-like"/>
</dbReference>
<evidence type="ECO:0000259" key="7">
    <source>
        <dbReference type="PROSITE" id="PS50853"/>
    </source>
</evidence>
<comment type="subcellular location">
    <subcellularLocation>
        <location evidence="1">Nucleus</location>
    </subcellularLocation>
</comment>
<dbReference type="Gene3D" id="2.60.40.10">
    <property type="entry name" value="Immunoglobulins"/>
    <property type="match status" value="1"/>
</dbReference>
<evidence type="ECO:0000256" key="3">
    <source>
        <dbReference type="ARBA" id="ARBA00022771"/>
    </source>
</evidence>
<organism evidence="8 9">
    <name type="scientific">Paspalum notatum var. saurae</name>
    <dbReference type="NCBI Taxonomy" id="547442"/>
    <lineage>
        <taxon>Eukaryota</taxon>
        <taxon>Viridiplantae</taxon>
        <taxon>Streptophyta</taxon>
        <taxon>Embryophyta</taxon>
        <taxon>Tracheophyta</taxon>
        <taxon>Spermatophyta</taxon>
        <taxon>Magnoliopsida</taxon>
        <taxon>Liliopsida</taxon>
        <taxon>Poales</taxon>
        <taxon>Poaceae</taxon>
        <taxon>PACMAD clade</taxon>
        <taxon>Panicoideae</taxon>
        <taxon>Andropogonodae</taxon>
        <taxon>Paspaleae</taxon>
        <taxon>Paspalinae</taxon>
        <taxon>Paspalum</taxon>
    </lineage>
</organism>
<keyword evidence="5" id="KW-0539">Nucleus</keyword>
<evidence type="ECO:0000313" key="9">
    <source>
        <dbReference type="Proteomes" id="UP001341281"/>
    </source>
</evidence>
<dbReference type="GO" id="GO:0010048">
    <property type="term" value="P:vernalization response"/>
    <property type="evidence" value="ECO:0007669"/>
    <property type="project" value="InterPro"/>
</dbReference>
<dbReference type="InterPro" id="IPR032881">
    <property type="entry name" value="Oberon-like_PHD"/>
</dbReference>
<reference evidence="8 9" key="1">
    <citation type="submission" date="2024-02" db="EMBL/GenBank/DDBJ databases">
        <title>High-quality chromosome-scale genome assembly of Pensacola bahiagrass (Paspalum notatum Flugge var. saurae).</title>
        <authorList>
            <person name="Vega J.M."/>
            <person name="Podio M."/>
            <person name="Orjuela J."/>
            <person name="Siena L.A."/>
            <person name="Pessino S.C."/>
            <person name="Combes M.C."/>
            <person name="Mariac C."/>
            <person name="Albertini E."/>
            <person name="Pupilli F."/>
            <person name="Ortiz J.P.A."/>
            <person name="Leblanc O."/>
        </authorList>
    </citation>
    <scope>NUCLEOTIDE SEQUENCE [LARGE SCALE GENOMIC DNA]</scope>
    <source>
        <strain evidence="8">R1</strain>
        <tissue evidence="8">Leaf</tissue>
    </source>
</reference>
<dbReference type="InterPro" id="IPR056990">
    <property type="entry name" value="VIN3-like_C"/>
</dbReference>
<dbReference type="Pfam" id="PF23380">
    <property type="entry name" value="VIN3_C"/>
    <property type="match status" value="1"/>
</dbReference>
<dbReference type="PROSITE" id="PS50853">
    <property type="entry name" value="FN3"/>
    <property type="match status" value="1"/>
</dbReference>
<dbReference type="SUPFAM" id="SSF49265">
    <property type="entry name" value="Fibronectin type III"/>
    <property type="match status" value="1"/>
</dbReference>
<keyword evidence="9" id="KW-1185">Reference proteome</keyword>
<accession>A0AAQ3XFQ3</accession>
<dbReference type="GO" id="GO:0008270">
    <property type="term" value="F:zinc ion binding"/>
    <property type="evidence" value="ECO:0007669"/>
    <property type="project" value="UniProtKB-KW"/>
</dbReference>
<dbReference type="InterPro" id="IPR058585">
    <property type="entry name" value="Fn3_VIN3"/>
</dbReference>
<dbReference type="InterPro" id="IPR003961">
    <property type="entry name" value="FN3_dom"/>
</dbReference>
<dbReference type="EMBL" id="CP144754">
    <property type="protein sequence ID" value="WVZ96251.1"/>
    <property type="molecule type" value="Genomic_DNA"/>
</dbReference>
<dbReference type="CDD" id="cd00063">
    <property type="entry name" value="FN3"/>
    <property type="match status" value="1"/>
</dbReference>
<dbReference type="Proteomes" id="UP001341281">
    <property type="component" value="Chromosome 10"/>
</dbReference>
<evidence type="ECO:0000313" key="8">
    <source>
        <dbReference type="EMBL" id="WVZ96251.1"/>
    </source>
</evidence>
<evidence type="ECO:0000256" key="1">
    <source>
        <dbReference type="ARBA" id="ARBA00004123"/>
    </source>
</evidence>
<feature type="region of interest" description="Disordered" evidence="6">
    <location>
        <begin position="455"/>
        <end position="484"/>
    </location>
</feature>
<dbReference type="AlphaFoldDB" id="A0AAQ3XFQ3"/>
<dbReference type="Pfam" id="PF23376">
    <property type="entry name" value="Fn3_VIN3"/>
    <property type="match status" value="1"/>
</dbReference>
<feature type="domain" description="Fibronectin type-III" evidence="7">
    <location>
        <begin position="248"/>
        <end position="344"/>
    </location>
</feature>
<dbReference type="InterPro" id="IPR036116">
    <property type="entry name" value="FN3_sf"/>
</dbReference>
<evidence type="ECO:0000256" key="5">
    <source>
        <dbReference type="ARBA" id="ARBA00023242"/>
    </source>
</evidence>
<dbReference type="GO" id="GO:0040029">
    <property type="term" value="P:epigenetic regulation of gene expression"/>
    <property type="evidence" value="ECO:0007669"/>
    <property type="project" value="InterPro"/>
</dbReference>
<dbReference type="InterPro" id="IPR013783">
    <property type="entry name" value="Ig-like_fold"/>
</dbReference>
<sequence length="598" mass="67153">MPKIPPVKASKSIELQKQSAPNIAITNGQASTKEVINKERPISYVKSISTWICKNLACKAVIPSEDSFCKRCSCCICHKFDDNKDPSLWLVCSSENDSKNCCGSSCHIECAFRHKRVGCFDLEQTIHLDGSYSCASCGKISGILGYWKRQLVIGKDARRVDNLCQRIYLSYRLLEGTSHFKELHAIIKDAKAKLESEVGPLDGMSAKNARGIVSRFSACIDVQKLCSTAIQRADEWLSSPDLHLQDSLPAACRFKFVDKTSSSLVVILKEASSSDNIQGYKLWYWKGREQPSMEKPVILPKDERKILIYDLTPCTEYYFRVISFTDDGVLGHSESRCRTESKEIFVKRATHNAVGGGTQTQQRDRSQSFKSTGFKIRDVWKKFQESGDAEGCSEGLCEDIHEGSWSRSATDMELSGACRKLRFKPSSVPDLNVEVPGPMDYTTENHYYSKKRLVRSNDSGDSETCPIGQTTEPPAVESRPVGKVNMSQVDRCEKNGASAICREKKISGTTRQLDGDYEHCVMAIRKLECDGHIENSFRMKFLTWYSLRSTEQERKAVTTFVKTLSEDPSSLAEQLIDSFGEIVNCKMAKTGFCNKLWH</sequence>
<keyword evidence="3" id="KW-0863">Zinc-finger</keyword>
<keyword evidence="2" id="KW-0479">Metal-binding</keyword>
<dbReference type="GO" id="GO:0005634">
    <property type="term" value="C:nucleus"/>
    <property type="evidence" value="ECO:0007669"/>
    <property type="project" value="UniProtKB-SubCell"/>
</dbReference>
<name>A0AAQ3XFQ3_PASNO</name>
<proteinExistence type="predicted"/>
<dbReference type="PANTHER" id="PTHR46286:SF3">
    <property type="entry name" value="OS05G0145400 PROTEIN"/>
    <property type="match status" value="1"/>
</dbReference>